<gene>
    <name evidence="1 4 5" type="ORF">Bm10620</name>
    <name evidence="2" type="ORF">BM_BM10620</name>
    <name evidence="1" type="ORF">BM_Bm10620</name>
</gene>
<dbReference type="Proteomes" id="UP000006672">
    <property type="component" value="Unassembled WGS sequence"/>
</dbReference>
<evidence type="ECO:0000313" key="5">
    <source>
        <dbReference type="WormBase" id="Bm10620"/>
    </source>
</evidence>
<proteinExistence type="predicted"/>
<reference evidence="1 3" key="1">
    <citation type="journal article" date="2007" name="Science">
        <title>Draft genome of the filarial nematode parasite Brugia malayi.</title>
        <authorList>
            <person name="Ghedin E."/>
            <person name="Wang S."/>
            <person name="Spiro D."/>
            <person name="Caler E."/>
            <person name="Zhao Q."/>
            <person name="Crabtree J."/>
            <person name="Allen J.E."/>
            <person name="Delcher A.L."/>
            <person name="Guiliano D.B."/>
            <person name="Miranda-Saavedra D."/>
            <person name="Angiuoli S.V."/>
            <person name="Creasy T."/>
            <person name="Amedeo P."/>
            <person name="Haas B."/>
            <person name="El-Sayed N.M."/>
            <person name="Wortman J.R."/>
            <person name="Feldblyum T."/>
            <person name="Tallon L."/>
            <person name="Schatz M."/>
            <person name="Shumway M."/>
            <person name="Koo H."/>
            <person name="Salzberg S.L."/>
            <person name="Schobel S."/>
            <person name="Pertea M."/>
            <person name="Pop M."/>
            <person name="White O."/>
            <person name="Barton G.J."/>
            <person name="Carlow C.K."/>
            <person name="Crawford M.J."/>
            <person name="Daub J."/>
            <person name="Dimmic M.W."/>
            <person name="Estes C.F."/>
            <person name="Foster J.M."/>
            <person name="Ganatra M."/>
            <person name="Gregory W.F."/>
            <person name="Johnson N.M."/>
            <person name="Jin J."/>
            <person name="Komuniecki R."/>
            <person name="Korf I."/>
            <person name="Kumar S."/>
            <person name="Laney S."/>
            <person name="Li B.W."/>
            <person name="Li W."/>
            <person name="Lindblom T.H."/>
            <person name="Lustigman S."/>
            <person name="Ma D."/>
            <person name="Maina C.V."/>
            <person name="Martin D.M."/>
            <person name="McCarter J.P."/>
            <person name="McReynolds L."/>
            <person name="Mitreva M."/>
            <person name="Nutman T.B."/>
            <person name="Parkinson J."/>
            <person name="Peregrin-Alvarez J.M."/>
            <person name="Poole C."/>
            <person name="Ren Q."/>
            <person name="Saunders L."/>
            <person name="Sluder A.E."/>
            <person name="Smith K."/>
            <person name="Stanke M."/>
            <person name="Unnasch T.R."/>
            <person name="Ware J."/>
            <person name="Wei A.D."/>
            <person name="Weil G."/>
            <person name="Williams D.J."/>
            <person name="Zhang Y."/>
            <person name="Williams S.A."/>
            <person name="Fraser-Liggett C."/>
            <person name="Slatko B."/>
            <person name="Blaxter M.L."/>
            <person name="Scott A.L."/>
        </authorList>
    </citation>
    <scope>NUCLEOTIDE SEQUENCE</scope>
    <source>
        <strain evidence="1 3">FR3</strain>
    </source>
</reference>
<accession>A0A4E9FNH4</accession>
<dbReference type="AlphaFoldDB" id="A0A0K0INW6"/>
<accession>A0A0K0INW6</accession>
<evidence type="ECO:0000313" key="3">
    <source>
        <dbReference type="Proteomes" id="UP000006672"/>
    </source>
</evidence>
<dbReference type="EMBL" id="CAAKNF010000195">
    <property type="protein sequence ID" value="VIO98124.1"/>
    <property type="molecule type" value="Genomic_DNA"/>
</dbReference>
<reference evidence="4" key="4">
    <citation type="submission" date="2019-12" db="UniProtKB">
        <authorList>
            <consortium name="WormBaseParasite"/>
        </authorList>
    </citation>
    <scope>IDENTIFICATION</scope>
</reference>
<organism evidence="3 4">
    <name type="scientific">Brugia malayi</name>
    <name type="common">Filarial nematode worm</name>
    <dbReference type="NCBI Taxonomy" id="6279"/>
    <lineage>
        <taxon>Eukaryota</taxon>
        <taxon>Metazoa</taxon>
        <taxon>Ecdysozoa</taxon>
        <taxon>Nematoda</taxon>
        <taxon>Chromadorea</taxon>
        <taxon>Rhabditida</taxon>
        <taxon>Spirurina</taxon>
        <taxon>Spiruromorpha</taxon>
        <taxon>Filarioidea</taxon>
        <taxon>Onchocercidae</taxon>
        <taxon>Brugia</taxon>
    </lineage>
</organism>
<reference evidence="2" key="3">
    <citation type="submission" date="2019-04" db="EMBL/GenBank/DDBJ databases">
        <authorList>
            <person name="Howe K."/>
            <person name="Paulini M."/>
            <person name="Williams G."/>
        </authorList>
    </citation>
    <scope>NUCLEOTIDE SEQUENCE [LARGE SCALE GENOMIC DNA]</scope>
    <source>
        <strain evidence="2">FR3</strain>
    </source>
</reference>
<dbReference type="OMA" id="QGCIRMG"/>
<name>A0A0K0INW6_BRUMA</name>
<dbReference type="CTD" id="6097475"/>
<protein>
    <submittedName>
        <fullName evidence="1 4">Bm10620</fullName>
    </submittedName>
</protein>
<sequence length="151" mass="17044">MHYTGGIIDNTYLSYSHVLTVYPCDTAMSLGDHVECCIDIKLYQGCIRMGNCREEEDEFVIQKNFFLGIGFGGSKAKSEKITGKLDTTNFEGKQEEWNARVIAEQLRSLADNFEVKFQKVYKDQGKSSALLFSSFTKYVINIPIGRMVGIV</sequence>
<reference evidence="1" key="2">
    <citation type="submission" date="2012-12" db="EMBL/GenBank/DDBJ databases">
        <authorList>
            <person name="Gao Y.W."/>
            <person name="Fan S.T."/>
            <person name="Sun H.T."/>
            <person name="Wang Z."/>
            <person name="Gao X.L."/>
            <person name="Li Y.G."/>
            <person name="Wang T.C."/>
            <person name="Zhang K."/>
            <person name="Xu W.W."/>
            <person name="Yu Z.J."/>
            <person name="Xia X.Z."/>
        </authorList>
    </citation>
    <scope>NUCLEOTIDE SEQUENCE</scope>
    <source>
        <strain evidence="1">FR3</strain>
    </source>
</reference>
<dbReference type="KEGG" id="bmy:BM_BM10620"/>
<dbReference type="RefSeq" id="XP_001894024.2">
    <property type="nucleotide sequence ID" value="XM_001893989.2"/>
</dbReference>
<dbReference type="WormBase" id="Bm10620">
    <property type="protein sequence ID" value="BM25849"/>
    <property type="gene ID" value="WBGene00230881"/>
</dbReference>
<evidence type="ECO:0000313" key="2">
    <source>
        <dbReference type="EMBL" id="VIO98124.1"/>
    </source>
</evidence>
<evidence type="ECO:0000313" key="1">
    <source>
        <dbReference type="EMBL" id="CDP98929.1"/>
    </source>
</evidence>
<evidence type="ECO:0000313" key="4">
    <source>
        <dbReference type="WBParaSite" id="Bm10620.1"/>
    </source>
</evidence>
<dbReference type="WBParaSite" id="Bm10620.1">
    <property type="protein sequence ID" value="Bm10620.1"/>
    <property type="gene ID" value="WBGene00230881"/>
</dbReference>
<keyword evidence="3" id="KW-1185">Reference proteome</keyword>
<dbReference type="OrthoDB" id="5825484at2759"/>
<dbReference type="EMBL" id="LN857000">
    <property type="protein sequence ID" value="CDP98929.1"/>
    <property type="molecule type" value="Genomic_DNA"/>
</dbReference>
<dbReference type="GeneID" id="6097475"/>